<protein>
    <recommendedName>
        <fullName evidence="1">DUF5753 domain-containing protein</fullName>
    </recommendedName>
</protein>
<evidence type="ECO:0000313" key="2">
    <source>
        <dbReference type="EMBL" id="MBB6396313.1"/>
    </source>
</evidence>
<keyword evidence="3" id="KW-1185">Reference proteome</keyword>
<comment type="caution">
    <text evidence="2">The sequence shown here is derived from an EMBL/GenBank/DDBJ whole genome shotgun (WGS) entry which is preliminary data.</text>
</comment>
<dbReference type="Pfam" id="PF19054">
    <property type="entry name" value="DUF5753"/>
    <property type="match status" value="1"/>
</dbReference>
<gene>
    <name evidence="2" type="ORF">BKA00_003227</name>
</gene>
<organism evidence="2 3">
    <name type="scientific">Actinomadura coerulea</name>
    <dbReference type="NCBI Taxonomy" id="46159"/>
    <lineage>
        <taxon>Bacteria</taxon>
        <taxon>Bacillati</taxon>
        <taxon>Actinomycetota</taxon>
        <taxon>Actinomycetes</taxon>
        <taxon>Streptosporangiales</taxon>
        <taxon>Thermomonosporaceae</taxon>
        <taxon>Actinomadura</taxon>
    </lineage>
</organism>
<evidence type="ECO:0000259" key="1">
    <source>
        <dbReference type="Pfam" id="PF19054"/>
    </source>
</evidence>
<reference evidence="2 3" key="1">
    <citation type="submission" date="2020-08" db="EMBL/GenBank/DDBJ databases">
        <title>Sequencing the genomes of 1000 actinobacteria strains.</title>
        <authorList>
            <person name="Klenk H.-P."/>
        </authorList>
    </citation>
    <scope>NUCLEOTIDE SEQUENCE [LARGE SCALE GENOMIC DNA]</scope>
    <source>
        <strain evidence="2 3">DSM 43675</strain>
    </source>
</reference>
<proteinExistence type="predicted"/>
<dbReference type="AlphaFoldDB" id="A0A7X0FYZ1"/>
<dbReference type="EMBL" id="JACHMQ010000001">
    <property type="protein sequence ID" value="MBB6396313.1"/>
    <property type="molecule type" value="Genomic_DNA"/>
</dbReference>
<dbReference type="RefSeq" id="WP_185025917.1">
    <property type="nucleotide sequence ID" value="NZ_JACHMQ010000001.1"/>
</dbReference>
<accession>A0A7X0FYZ1</accession>
<dbReference type="InterPro" id="IPR043917">
    <property type="entry name" value="DUF5753"/>
</dbReference>
<evidence type="ECO:0000313" key="3">
    <source>
        <dbReference type="Proteomes" id="UP000546324"/>
    </source>
</evidence>
<feature type="domain" description="DUF5753" evidence="1">
    <location>
        <begin position="8"/>
        <end position="181"/>
    </location>
</feature>
<dbReference type="Proteomes" id="UP000546324">
    <property type="component" value="Unassembled WGS sequence"/>
</dbReference>
<name>A0A7X0FYZ1_9ACTN</name>
<sequence>MRPRYPTKQYIQYESAADVIKVYHGQSLPVPVQTYEYARSLLLAGAGAENIEGALEVRLKRQEILNRARPPRVWILADETVLCRRVGSVDVMCDQFRRLLELGELPNITIRIVPLSAGAHPGLDGPFQILTVGSRDIAYAGAQIGGRLIEAGDEVRTLGVRFDEIGAEALSRSASRSLIEQKLKDLT</sequence>